<evidence type="ECO:0000256" key="6">
    <source>
        <dbReference type="NCBIfam" id="TIGR01048"/>
    </source>
</evidence>
<feature type="binding site" evidence="5">
    <location>
        <position position="227"/>
    </location>
    <ligand>
        <name>pyridoxal 5'-phosphate</name>
        <dbReference type="ChEBI" id="CHEBI:597326"/>
    </ligand>
</feature>
<reference evidence="10" key="1">
    <citation type="submission" date="2017-04" db="EMBL/GenBank/DDBJ databases">
        <title>Complete Genome Sequences of Twelve Strains of a Stable Defined Moderately Diverse Mouse Microbiota 2 (sDMDMm2).</title>
        <authorList>
            <person name="Uchimura Y."/>
            <person name="Wyss M."/>
            <person name="Brugiroux S."/>
            <person name="Limenitakis J.P."/>
            <person name="Stecher B."/>
            <person name="McCoy K.D."/>
            <person name="Macpherson A.J."/>
        </authorList>
    </citation>
    <scope>NUCLEOTIDE SEQUENCE</scope>
    <source>
        <strain evidence="10">YL58</strain>
    </source>
</reference>
<organism evidence="10 11">
    <name type="scientific">Blautia pseudococcoides</name>
    <dbReference type="NCBI Taxonomy" id="1796616"/>
    <lineage>
        <taxon>Bacteria</taxon>
        <taxon>Bacillati</taxon>
        <taxon>Bacillota</taxon>
        <taxon>Clostridia</taxon>
        <taxon>Lachnospirales</taxon>
        <taxon>Lachnospiraceae</taxon>
        <taxon>Blautia</taxon>
    </lineage>
</organism>
<dbReference type="SUPFAM" id="SSF51419">
    <property type="entry name" value="PLP-binding barrel"/>
    <property type="match status" value="1"/>
</dbReference>
<keyword evidence="11" id="KW-1185">Reference proteome</keyword>
<feature type="active site" description="Proton donor" evidence="7">
    <location>
        <position position="342"/>
    </location>
</feature>
<dbReference type="PRINTS" id="PR01181">
    <property type="entry name" value="DAPDCRBXLASE"/>
</dbReference>
<feature type="binding site" evidence="5">
    <location>
        <position position="343"/>
    </location>
    <ligand>
        <name>substrate</name>
    </ligand>
</feature>
<evidence type="ECO:0000259" key="9">
    <source>
        <dbReference type="Pfam" id="PF02784"/>
    </source>
</evidence>
<dbReference type="EMBL" id="CP015405">
    <property type="protein sequence ID" value="ANU74839.2"/>
    <property type="molecule type" value="Genomic_DNA"/>
</dbReference>
<keyword evidence="3 5" id="KW-0663">Pyridoxal phosphate</keyword>
<comment type="pathway">
    <text evidence="5 8">Amino-acid biosynthesis; L-lysine biosynthesis via DAP pathway; L-lysine from DL-2,6-diaminopimelate: step 1/1.</text>
</comment>
<evidence type="ECO:0000256" key="1">
    <source>
        <dbReference type="ARBA" id="ARBA00001933"/>
    </source>
</evidence>
<dbReference type="InterPro" id="IPR022644">
    <property type="entry name" value="De-COase2_N"/>
</dbReference>
<evidence type="ECO:0000256" key="2">
    <source>
        <dbReference type="ARBA" id="ARBA00022793"/>
    </source>
</evidence>
<proteinExistence type="inferred from homology"/>
<evidence type="ECO:0000256" key="3">
    <source>
        <dbReference type="ARBA" id="ARBA00022898"/>
    </source>
</evidence>
<dbReference type="UniPathway" id="UPA00034">
    <property type="reaction ID" value="UER00027"/>
</dbReference>
<comment type="function">
    <text evidence="5">Specifically catalyzes the decarboxylation of meso-diaminopimelate (meso-DAP) to L-lysine.</text>
</comment>
<evidence type="ECO:0000256" key="5">
    <source>
        <dbReference type="HAMAP-Rule" id="MF_02120"/>
    </source>
</evidence>
<dbReference type="Pfam" id="PF02784">
    <property type="entry name" value="Orn_Arg_deC_N"/>
    <property type="match status" value="1"/>
</dbReference>
<accession>A0A1C7I8G8</accession>
<dbReference type="EC" id="4.1.1.20" evidence="5 6"/>
<dbReference type="PANTHER" id="PTHR43727:SF2">
    <property type="entry name" value="GROUP IV DECARBOXYLASE"/>
    <property type="match status" value="1"/>
</dbReference>
<dbReference type="InterPro" id="IPR002986">
    <property type="entry name" value="DAP_deCOOHase_LysA"/>
</dbReference>
<gene>
    <name evidence="5" type="primary">lysA</name>
    <name evidence="10" type="ORF">A4V09_03125</name>
</gene>
<evidence type="ECO:0000256" key="7">
    <source>
        <dbReference type="PIRSR" id="PIRSR600183-50"/>
    </source>
</evidence>
<dbReference type="NCBIfam" id="TIGR01048">
    <property type="entry name" value="lysA"/>
    <property type="match status" value="1"/>
</dbReference>
<dbReference type="RefSeq" id="WP_084043415.1">
    <property type="nucleotide sequence ID" value="NZ_CP015405.2"/>
</dbReference>
<dbReference type="PRINTS" id="PR01179">
    <property type="entry name" value="ODADCRBXLASE"/>
</dbReference>
<protein>
    <recommendedName>
        <fullName evidence="5 6">Diaminopimelate decarboxylase</fullName>
        <shortName evidence="5">DAP decarboxylase</shortName>
        <shortName evidence="5">DAPDC</shortName>
        <ecNumber evidence="5 6">4.1.1.20</ecNumber>
    </recommendedName>
</protein>
<comment type="similarity">
    <text evidence="5">Belongs to the Orn/Lys/Arg decarboxylase class-II family. LysA subfamily.</text>
</comment>
<feature type="binding site" evidence="5">
    <location>
        <position position="313"/>
    </location>
    <ligand>
        <name>substrate</name>
    </ligand>
</feature>
<keyword evidence="5" id="KW-0028">Amino-acid biosynthesis</keyword>
<keyword evidence="4 5" id="KW-0456">Lyase</keyword>
<dbReference type="AlphaFoldDB" id="A0A1C7I8G8"/>
<evidence type="ECO:0000256" key="4">
    <source>
        <dbReference type="ARBA" id="ARBA00023239"/>
    </source>
</evidence>
<feature type="binding site" evidence="5">
    <location>
        <position position="371"/>
    </location>
    <ligand>
        <name>substrate</name>
    </ligand>
</feature>
<feature type="binding site" evidence="5">
    <location>
        <position position="371"/>
    </location>
    <ligand>
        <name>pyridoxal 5'-phosphate</name>
        <dbReference type="ChEBI" id="CHEBI:597326"/>
    </ligand>
</feature>
<evidence type="ECO:0000313" key="10">
    <source>
        <dbReference type="EMBL" id="ANU74839.2"/>
    </source>
</evidence>
<dbReference type="Gene3D" id="2.40.37.10">
    <property type="entry name" value="Lyase, Ornithine Decarboxylase, Chain A, domain 1"/>
    <property type="match status" value="1"/>
</dbReference>
<dbReference type="InterPro" id="IPR029066">
    <property type="entry name" value="PLP-binding_barrel"/>
</dbReference>
<dbReference type="GO" id="GO:0008836">
    <property type="term" value="F:diaminopimelate decarboxylase activity"/>
    <property type="evidence" value="ECO:0007669"/>
    <property type="project" value="UniProtKB-UniRule"/>
</dbReference>
<dbReference type="STRING" id="1796616.A4V09_03125"/>
<feature type="domain" description="Orn/DAP/Arg decarboxylase 2 N-terminal" evidence="9">
    <location>
        <begin position="34"/>
        <end position="277"/>
    </location>
</feature>
<feature type="modified residue" description="N6-(pyridoxal phosphate)lysine" evidence="5 7">
    <location>
        <position position="58"/>
    </location>
</feature>
<keyword evidence="5 8" id="KW-0457">Lysine biosynthesis</keyword>
<dbReference type="InterPro" id="IPR000183">
    <property type="entry name" value="Orn/DAP/Arg_de-COase"/>
</dbReference>
<dbReference type="Gene3D" id="3.20.20.10">
    <property type="entry name" value="Alanine racemase"/>
    <property type="match status" value="1"/>
</dbReference>
<comment type="cofactor">
    <cofactor evidence="1 5 7 8">
        <name>pyridoxal 5'-phosphate</name>
        <dbReference type="ChEBI" id="CHEBI:597326"/>
    </cofactor>
</comment>
<evidence type="ECO:0000256" key="8">
    <source>
        <dbReference type="RuleBase" id="RU003738"/>
    </source>
</evidence>
<feature type="binding site" evidence="5">
    <location>
        <begin position="270"/>
        <end position="273"/>
    </location>
    <ligand>
        <name>pyridoxal 5'-phosphate</name>
        <dbReference type="ChEBI" id="CHEBI:597326"/>
    </ligand>
</feature>
<dbReference type="OrthoDB" id="9802241at2"/>
<evidence type="ECO:0000313" key="11">
    <source>
        <dbReference type="Proteomes" id="UP000092574"/>
    </source>
</evidence>
<dbReference type="KEGG" id="byl:A4V09_03125"/>
<comment type="subunit">
    <text evidence="5">Homodimer.</text>
</comment>
<dbReference type="InterPro" id="IPR009006">
    <property type="entry name" value="Ala_racemase/Decarboxylase_C"/>
</dbReference>
<name>A0A1C7I8G8_9FIRM</name>
<dbReference type="SUPFAM" id="SSF50621">
    <property type="entry name" value="Alanine racemase C-terminal domain-like"/>
    <property type="match status" value="1"/>
</dbReference>
<sequence length="416" mass="47147">MEYNLREEGFYGNMEPEQITEMYGSPVYVYNEETLRSRCRELKKMVRYPHFVIDYSIKANFNPALLQIVKEEGLEVDVMSPGEIYLAKMAGYEANEIFYICNNVSEQEMRYAIEAGVTTSVDSLSQLEQYGRLNPGGKVAVRLNPGYGAGHHQKVITAGKKTKFGIDVEMLPEVKAVLARYSLKLVGVNQHIGSLFLEKEQYLKSVDSLLECAKEFSDLEFVDFGGGFGIAYHKENQIQRLDLADLGKSLDEIMYRFVKEYGKEITFRAEPGRYVTAESSVLLGTVNTVKTNHGKKYIGTDIGFNVLMRPVLYDSYHEIEVYEKNRKVTGKRETVTIVGNICESGDILAKDRELPHIEEKDMIGVLDAGAYGHVMSSNYNGRLRPAEVLVKRDGENCLIRKRDTLDDLVKNYVLLP</sequence>
<feature type="binding site" evidence="5">
    <location>
        <position position="309"/>
    </location>
    <ligand>
        <name>substrate</name>
    </ligand>
</feature>
<dbReference type="Proteomes" id="UP000092574">
    <property type="component" value="Chromosome"/>
</dbReference>
<dbReference type="CDD" id="cd06828">
    <property type="entry name" value="PLPDE_III_DapDC"/>
    <property type="match status" value="1"/>
</dbReference>
<comment type="catalytic activity">
    <reaction evidence="5 8">
        <text>meso-2,6-diaminopimelate + H(+) = L-lysine + CO2</text>
        <dbReference type="Rhea" id="RHEA:15101"/>
        <dbReference type="ChEBI" id="CHEBI:15378"/>
        <dbReference type="ChEBI" id="CHEBI:16526"/>
        <dbReference type="ChEBI" id="CHEBI:32551"/>
        <dbReference type="ChEBI" id="CHEBI:57791"/>
        <dbReference type="EC" id="4.1.1.20"/>
    </reaction>
</comment>
<dbReference type="GO" id="GO:0009089">
    <property type="term" value="P:lysine biosynthetic process via diaminopimelate"/>
    <property type="evidence" value="ECO:0007669"/>
    <property type="project" value="UniProtKB-UniRule"/>
</dbReference>
<keyword evidence="2 5" id="KW-0210">Decarboxylase</keyword>
<dbReference type="PANTHER" id="PTHR43727">
    <property type="entry name" value="DIAMINOPIMELATE DECARBOXYLASE"/>
    <property type="match status" value="1"/>
</dbReference>
<dbReference type="HAMAP" id="MF_02120">
    <property type="entry name" value="LysA"/>
    <property type="match status" value="1"/>
</dbReference>
<dbReference type="GO" id="GO:0030170">
    <property type="term" value="F:pyridoxal phosphate binding"/>
    <property type="evidence" value="ECO:0007669"/>
    <property type="project" value="UniProtKB-UniRule"/>
</dbReference>
<feature type="binding site" evidence="5">
    <location>
        <position position="273"/>
    </location>
    <ligand>
        <name>substrate</name>
    </ligand>
</feature>
<dbReference type="FunFam" id="3.20.20.10:FF:000003">
    <property type="entry name" value="Diaminopimelate decarboxylase"/>
    <property type="match status" value="1"/>
</dbReference>